<proteinExistence type="predicted"/>
<protein>
    <submittedName>
        <fullName evidence="1">Uncharacterized protein</fullName>
    </submittedName>
</protein>
<reference evidence="1" key="1">
    <citation type="journal article" date="2014" name="Int. J. Syst. Evol. Microbiol.">
        <title>Complete genome sequence of Corynebacterium casei LMG S-19264T (=DSM 44701T), isolated from a smear-ripened cheese.</title>
        <authorList>
            <consortium name="US DOE Joint Genome Institute (JGI-PGF)"/>
            <person name="Walter F."/>
            <person name="Albersmeier A."/>
            <person name="Kalinowski J."/>
            <person name="Ruckert C."/>
        </authorList>
    </citation>
    <scope>NUCLEOTIDE SEQUENCE</scope>
    <source>
        <strain evidence="1">JCM 30078</strain>
    </source>
</reference>
<accession>A0A917PHU0</accession>
<dbReference type="EMBL" id="BMPO01000001">
    <property type="protein sequence ID" value="GGJ79547.1"/>
    <property type="molecule type" value="Genomic_DNA"/>
</dbReference>
<evidence type="ECO:0000313" key="2">
    <source>
        <dbReference type="Proteomes" id="UP000635983"/>
    </source>
</evidence>
<organism evidence="1 2">
    <name type="scientific">Pseudomonas matsuisoli</name>
    <dbReference type="NCBI Taxonomy" id="1515666"/>
    <lineage>
        <taxon>Bacteria</taxon>
        <taxon>Pseudomonadati</taxon>
        <taxon>Pseudomonadota</taxon>
        <taxon>Gammaproteobacteria</taxon>
        <taxon>Pseudomonadales</taxon>
        <taxon>Pseudomonadaceae</taxon>
        <taxon>Pseudomonas</taxon>
    </lineage>
</organism>
<name>A0A917PHU0_9PSED</name>
<dbReference type="AlphaFoldDB" id="A0A917PHU0"/>
<evidence type="ECO:0000313" key="1">
    <source>
        <dbReference type="EMBL" id="GGJ79547.1"/>
    </source>
</evidence>
<dbReference type="Proteomes" id="UP000635983">
    <property type="component" value="Unassembled WGS sequence"/>
</dbReference>
<gene>
    <name evidence="1" type="ORF">GCM10009304_01760</name>
</gene>
<keyword evidence="2" id="KW-1185">Reference proteome</keyword>
<comment type="caution">
    <text evidence="1">The sequence shown here is derived from an EMBL/GenBank/DDBJ whole genome shotgun (WGS) entry which is preliminary data.</text>
</comment>
<reference evidence="1" key="2">
    <citation type="submission" date="2020-09" db="EMBL/GenBank/DDBJ databases">
        <authorList>
            <person name="Sun Q."/>
            <person name="Ohkuma M."/>
        </authorList>
    </citation>
    <scope>NUCLEOTIDE SEQUENCE</scope>
    <source>
        <strain evidence="1">JCM 30078</strain>
    </source>
</reference>
<sequence>MNGMTVRTYEPYAVTAIWYAFDEGTATVIAEFHDLSQGTAILGAVAAQRNQQRLADDRALA</sequence>